<dbReference type="InterPro" id="IPR000843">
    <property type="entry name" value="HTH_LacI"/>
</dbReference>
<evidence type="ECO:0000259" key="4">
    <source>
        <dbReference type="PROSITE" id="PS50932"/>
    </source>
</evidence>
<sequence>MQKSQVTIKHIAQELGIAISTVSRALQNHPRIGLKTKERVFEVAKRLNYVPNPAAILLKKNKTNTVGVVFPYLQEEFFSQAITGIEDVISAKGYNVVISQSKDKLERENRAIKSFISSRVDGVIASISAETTQYYPFKELENHGIPLVFFDRVPKDVAVNKVRGNILEAAFEATIFLAKKGFSRIAILNGPSNLEISNERLEGYWKALKSLNLPIVQQYIKSTDLTKDSTSKKMEELLLLPEKPQAILCFNDYVALFAMQSCRQNGVIPNTDIHFVSFANLPITAYLDNPPIASVEQFAYKMGEQAATLLLKILESNEESEIIPEEIIIDTELIIH</sequence>
<dbReference type="SUPFAM" id="SSF53822">
    <property type="entry name" value="Periplasmic binding protein-like I"/>
    <property type="match status" value="1"/>
</dbReference>
<dbReference type="EMBL" id="JAYFUM010000019">
    <property type="protein sequence ID" value="MEA5140605.1"/>
    <property type="molecule type" value="Genomic_DNA"/>
</dbReference>
<evidence type="ECO:0000256" key="2">
    <source>
        <dbReference type="ARBA" id="ARBA00023125"/>
    </source>
</evidence>
<gene>
    <name evidence="5" type="ORF">VB248_15745</name>
</gene>
<dbReference type="Pfam" id="PF13407">
    <property type="entry name" value="Peripla_BP_4"/>
    <property type="match status" value="1"/>
</dbReference>
<dbReference type="Pfam" id="PF00356">
    <property type="entry name" value="LacI"/>
    <property type="match status" value="1"/>
</dbReference>
<organism evidence="5 6">
    <name type="scientific">Arcicella rigui</name>
    <dbReference type="NCBI Taxonomy" id="797020"/>
    <lineage>
        <taxon>Bacteria</taxon>
        <taxon>Pseudomonadati</taxon>
        <taxon>Bacteroidota</taxon>
        <taxon>Cytophagia</taxon>
        <taxon>Cytophagales</taxon>
        <taxon>Flectobacillaceae</taxon>
        <taxon>Arcicella</taxon>
    </lineage>
</organism>
<dbReference type="PANTHER" id="PTHR30146:SF109">
    <property type="entry name" value="HTH-TYPE TRANSCRIPTIONAL REGULATOR GALS"/>
    <property type="match status" value="1"/>
</dbReference>
<keyword evidence="1" id="KW-0805">Transcription regulation</keyword>
<dbReference type="SUPFAM" id="SSF47413">
    <property type="entry name" value="lambda repressor-like DNA-binding domains"/>
    <property type="match status" value="1"/>
</dbReference>
<dbReference type="GO" id="GO:0003677">
    <property type="term" value="F:DNA binding"/>
    <property type="evidence" value="ECO:0007669"/>
    <property type="project" value="UniProtKB-KW"/>
</dbReference>
<dbReference type="InterPro" id="IPR028082">
    <property type="entry name" value="Peripla_BP_I"/>
</dbReference>
<dbReference type="CDD" id="cd06267">
    <property type="entry name" value="PBP1_LacI_sugar_binding-like"/>
    <property type="match status" value="1"/>
</dbReference>
<evidence type="ECO:0000313" key="5">
    <source>
        <dbReference type="EMBL" id="MEA5140605.1"/>
    </source>
</evidence>
<keyword evidence="3" id="KW-0804">Transcription</keyword>
<dbReference type="Gene3D" id="1.10.260.40">
    <property type="entry name" value="lambda repressor-like DNA-binding domains"/>
    <property type="match status" value="1"/>
</dbReference>
<dbReference type="Gene3D" id="3.40.50.2300">
    <property type="match status" value="2"/>
</dbReference>
<name>A0ABU5QCP5_9BACT</name>
<dbReference type="PANTHER" id="PTHR30146">
    <property type="entry name" value="LACI-RELATED TRANSCRIPTIONAL REPRESSOR"/>
    <property type="match status" value="1"/>
</dbReference>
<dbReference type="CDD" id="cd01392">
    <property type="entry name" value="HTH_LacI"/>
    <property type="match status" value="1"/>
</dbReference>
<comment type="caution">
    <text evidence="5">The sequence shown here is derived from an EMBL/GenBank/DDBJ whole genome shotgun (WGS) entry which is preliminary data.</text>
</comment>
<accession>A0ABU5QCP5</accession>
<feature type="domain" description="HTH lacI-type" evidence="4">
    <location>
        <begin position="6"/>
        <end position="60"/>
    </location>
</feature>
<proteinExistence type="predicted"/>
<keyword evidence="6" id="KW-1185">Reference proteome</keyword>
<protein>
    <submittedName>
        <fullName evidence="5">LacI family DNA-binding transcriptional regulator</fullName>
    </submittedName>
</protein>
<reference evidence="5 6" key="1">
    <citation type="submission" date="2023-12" db="EMBL/GenBank/DDBJ databases">
        <title>Novel species of the genus Arcicella isolated from rivers.</title>
        <authorList>
            <person name="Lu H."/>
        </authorList>
    </citation>
    <scope>NUCLEOTIDE SEQUENCE [LARGE SCALE GENOMIC DNA]</scope>
    <source>
        <strain evidence="5 6">KCTC 23307</strain>
    </source>
</reference>
<dbReference type="InterPro" id="IPR010982">
    <property type="entry name" value="Lambda_DNA-bd_dom_sf"/>
</dbReference>
<dbReference type="PROSITE" id="PS50932">
    <property type="entry name" value="HTH_LACI_2"/>
    <property type="match status" value="1"/>
</dbReference>
<keyword evidence="2 5" id="KW-0238">DNA-binding</keyword>
<dbReference type="SMART" id="SM00354">
    <property type="entry name" value="HTH_LACI"/>
    <property type="match status" value="1"/>
</dbReference>
<dbReference type="RefSeq" id="WP_323297758.1">
    <property type="nucleotide sequence ID" value="NZ_JAYFUM010000019.1"/>
</dbReference>
<dbReference type="InterPro" id="IPR025997">
    <property type="entry name" value="SBP_2_dom"/>
</dbReference>
<evidence type="ECO:0000256" key="3">
    <source>
        <dbReference type="ARBA" id="ARBA00023163"/>
    </source>
</evidence>
<evidence type="ECO:0000313" key="6">
    <source>
        <dbReference type="Proteomes" id="UP001302949"/>
    </source>
</evidence>
<dbReference type="Proteomes" id="UP001302949">
    <property type="component" value="Unassembled WGS sequence"/>
</dbReference>
<evidence type="ECO:0000256" key="1">
    <source>
        <dbReference type="ARBA" id="ARBA00023015"/>
    </source>
</evidence>